<evidence type="ECO:0000256" key="5">
    <source>
        <dbReference type="SAM" id="Phobius"/>
    </source>
</evidence>
<feature type="transmembrane region" description="Helical" evidence="5">
    <location>
        <begin position="503"/>
        <end position="526"/>
    </location>
</feature>
<dbReference type="InterPro" id="IPR011701">
    <property type="entry name" value="MFS"/>
</dbReference>
<dbReference type="EMBL" id="KL660741">
    <property type="protein sequence ID" value="KFA63350.1"/>
    <property type="molecule type" value="Genomic_DNA"/>
</dbReference>
<dbReference type="Gene3D" id="1.20.1720.10">
    <property type="entry name" value="Multidrug resistance protein D"/>
    <property type="match status" value="1"/>
</dbReference>
<dbReference type="InterPro" id="IPR020846">
    <property type="entry name" value="MFS_dom"/>
</dbReference>
<dbReference type="AlphaFoldDB" id="A0A084QHB5"/>
<dbReference type="OrthoDB" id="6770063at2759"/>
<feature type="transmembrane region" description="Helical" evidence="5">
    <location>
        <begin position="332"/>
        <end position="351"/>
    </location>
</feature>
<evidence type="ECO:0000256" key="2">
    <source>
        <dbReference type="ARBA" id="ARBA00022692"/>
    </source>
</evidence>
<dbReference type="GO" id="GO:0000329">
    <property type="term" value="C:fungal-type vacuole membrane"/>
    <property type="evidence" value="ECO:0007669"/>
    <property type="project" value="TreeGrafter"/>
</dbReference>
<keyword evidence="2 5" id="KW-0812">Transmembrane</keyword>
<sequence length="600" mass="62527">MAPLGSSNGAVKLPVEGVSAGQTTPLLITEAPATNYSACEESVATITTSDEPGAPATRDRRSIIGLLAVLLLGGRLHLFMPIQSRGLILELGVFVSQADSTLVLASYGQIASDFGSLQDASWLMSSYMLATCVAQPIYGKLSDIFGRHAMLQVAYTLFAVGSILGGLSRTMWQLVITRAVQGLGGAGMVSLVSIIVAGKTSVSTMASHFADGLQILYHSETWPNTEAMSTSSKPSDAPLAASLADTCHKASDGDGASLAGQGPLTILAMVLVAVNLETSSVYPHQTADSGKHNLWEKLKRVDLFGAASLSATILSLLLILDIGGQKVPWDAPVVFILTAVGIVSGILFVIVERHWAKEPIFPLYLLSNRAVATSCLLLGLQTFSQVALMFLIPAYFQVTQNVTPSQAGALMVPSIVGNGVGALIAGALISKYGRYKFALMLSPISSLLCFALLLIFWDSHTTAAGALLVFPSGFGTGTAFSSLFVALANGVQDKDMAIAVSGLYLSGSIGAVSGISAASAILQIGLQSSLHKALAGVSNGEEIANRASSDLTYVQGLKGKVHDLVVGAYVTSFKGSFWLCLSAAGIALIISLFAKEKRLH</sequence>
<dbReference type="Gene3D" id="1.20.1250.20">
    <property type="entry name" value="MFS general substrate transporter like domains"/>
    <property type="match status" value="1"/>
</dbReference>
<dbReference type="Pfam" id="PF07690">
    <property type="entry name" value="MFS_1"/>
    <property type="match status" value="2"/>
</dbReference>
<dbReference type="InterPro" id="IPR036259">
    <property type="entry name" value="MFS_trans_sf"/>
</dbReference>
<name>A0A084QHB5_STAC4</name>
<dbReference type="SUPFAM" id="SSF103473">
    <property type="entry name" value="MFS general substrate transporter"/>
    <property type="match status" value="2"/>
</dbReference>
<dbReference type="OMA" id="GRDEGWP"/>
<dbReference type="STRING" id="1283841.A0A084QHB5"/>
<dbReference type="HOGENOM" id="CLU_000960_22_3_1"/>
<dbReference type="PANTHER" id="PTHR23501:SF33">
    <property type="entry name" value="MAJOR FACILITATOR SUPERFAMILY (MFS) PROFILE DOMAIN-CONTAINING PROTEIN"/>
    <property type="match status" value="1"/>
</dbReference>
<feature type="transmembrane region" description="Helical" evidence="5">
    <location>
        <begin position="408"/>
        <end position="430"/>
    </location>
</feature>
<accession>A0A084QHB5</accession>
<gene>
    <name evidence="7" type="ORF">S40285_01823</name>
</gene>
<feature type="transmembrane region" description="Helical" evidence="5">
    <location>
        <begin position="301"/>
        <end position="320"/>
    </location>
</feature>
<reference evidence="7 8" key="1">
    <citation type="journal article" date="2014" name="BMC Genomics">
        <title>Comparative genome sequencing reveals chemotype-specific gene clusters in the toxigenic black mold Stachybotrys.</title>
        <authorList>
            <person name="Semeiks J."/>
            <person name="Borek D."/>
            <person name="Otwinowski Z."/>
            <person name="Grishin N.V."/>
        </authorList>
    </citation>
    <scope>NUCLEOTIDE SEQUENCE [LARGE SCALE GENOMIC DNA]</scope>
    <source>
        <strain evidence="7 8">IBT 40285</strain>
    </source>
</reference>
<keyword evidence="3 5" id="KW-1133">Transmembrane helix</keyword>
<dbReference type="Proteomes" id="UP000028524">
    <property type="component" value="Unassembled WGS sequence"/>
</dbReference>
<evidence type="ECO:0000256" key="4">
    <source>
        <dbReference type="ARBA" id="ARBA00023136"/>
    </source>
</evidence>
<feature type="transmembrane region" description="Helical" evidence="5">
    <location>
        <begin position="179"/>
        <end position="198"/>
    </location>
</feature>
<feature type="transmembrane region" description="Helical" evidence="5">
    <location>
        <begin position="575"/>
        <end position="594"/>
    </location>
</feature>
<feature type="transmembrane region" description="Helical" evidence="5">
    <location>
        <begin position="150"/>
        <end position="167"/>
    </location>
</feature>
<feature type="transmembrane region" description="Helical" evidence="5">
    <location>
        <begin position="371"/>
        <end position="396"/>
    </location>
</feature>
<feature type="domain" description="Major facilitator superfamily (MFS) profile" evidence="6">
    <location>
        <begin position="85"/>
        <end position="599"/>
    </location>
</feature>
<dbReference type="GO" id="GO:0015174">
    <property type="term" value="F:basic amino acid transmembrane transporter activity"/>
    <property type="evidence" value="ECO:0007669"/>
    <property type="project" value="TreeGrafter"/>
</dbReference>
<dbReference type="PROSITE" id="PS50850">
    <property type="entry name" value="MFS"/>
    <property type="match status" value="1"/>
</dbReference>
<dbReference type="InParanoid" id="A0A084QHB5"/>
<feature type="transmembrane region" description="Helical" evidence="5">
    <location>
        <begin position="463"/>
        <end position="491"/>
    </location>
</feature>
<protein>
    <recommendedName>
        <fullName evidence="6">Major facilitator superfamily (MFS) profile domain-containing protein</fullName>
    </recommendedName>
</protein>
<organism evidence="7 8">
    <name type="scientific">Stachybotrys chlorohalonatus (strain IBT 40285)</name>
    <dbReference type="NCBI Taxonomy" id="1283841"/>
    <lineage>
        <taxon>Eukaryota</taxon>
        <taxon>Fungi</taxon>
        <taxon>Dikarya</taxon>
        <taxon>Ascomycota</taxon>
        <taxon>Pezizomycotina</taxon>
        <taxon>Sordariomycetes</taxon>
        <taxon>Hypocreomycetidae</taxon>
        <taxon>Hypocreales</taxon>
        <taxon>Stachybotryaceae</taxon>
        <taxon>Stachybotrys</taxon>
    </lineage>
</organism>
<dbReference type="PANTHER" id="PTHR23501">
    <property type="entry name" value="MAJOR FACILITATOR SUPERFAMILY"/>
    <property type="match status" value="1"/>
</dbReference>
<proteinExistence type="predicted"/>
<keyword evidence="4 5" id="KW-0472">Membrane</keyword>
<feature type="transmembrane region" description="Helical" evidence="5">
    <location>
        <begin position="437"/>
        <end position="457"/>
    </location>
</feature>
<evidence type="ECO:0000313" key="7">
    <source>
        <dbReference type="EMBL" id="KFA63350.1"/>
    </source>
</evidence>
<evidence type="ECO:0000256" key="1">
    <source>
        <dbReference type="ARBA" id="ARBA00004141"/>
    </source>
</evidence>
<evidence type="ECO:0000313" key="8">
    <source>
        <dbReference type="Proteomes" id="UP000028524"/>
    </source>
</evidence>
<comment type="subcellular location">
    <subcellularLocation>
        <location evidence="1">Membrane</location>
        <topology evidence="1">Multi-pass membrane protein</topology>
    </subcellularLocation>
</comment>
<evidence type="ECO:0000259" key="6">
    <source>
        <dbReference type="PROSITE" id="PS50850"/>
    </source>
</evidence>
<keyword evidence="8" id="KW-1185">Reference proteome</keyword>
<evidence type="ECO:0000256" key="3">
    <source>
        <dbReference type="ARBA" id="ARBA00022989"/>
    </source>
</evidence>